<proteinExistence type="predicted"/>
<evidence type="ECO:0000313" key="2">
    <source>
        <dbReference type="Proteomes" id="UP001054945"/>
    </source>
</evidence>
<protein>
    <submittedName>
        <fullName evidence="1">Uncharacterized protein</fullName>
    </submittedName>
</protein>
<keyword evidence="2" id="KW-1185">Reference proteome</keyword>
<reference evidence="1 2" key="1">
    <citation type="submission" date="2021-06" db="EMBL/GenBank/DDBJ databases">
        <title>Caerostris extrusa draft genome.</title>
        <authorList>
            <person name="Kono N."/>
            <person name="Arakawa K."/>
        </authorList>
    </citation>
    <scope>NUCLEOTIDE SEQUENCE [LARGE SCALE GENOMIC DNA]</scope>
</reference>
<name>A0AAV4TKR8_CAEEX</name>
<dbReference type="EMBL" id="BPLR01011161">
    <property type="protein sequence ID" value="GIY44553.1"/>
    <property type="molecule type" value="Genomic_DNA"/>
</dbReference>
<organism evidence="1 2">
    <name type="scientific">Caerostris extrusa</name>
    <name type="common">Bark spider</name>
    <name type="synonym">Caerostris bankana</name>
    <dbReference type="NCBI Taxonomy" id="172846"/>
    <lineage>
        <taxon>Eukaryota</taxon>
        <taxon>Metazoa</taxon>
        <taxon>Ecdysozoa</taxon>
        <taxon>Arthropoda</taxon>
        <taxon>Chelicerata</taxon>
        <taxon>Arachnida</taxon>
        <taxon>Araneae</taxon>
        <taxon>Araneomorphae</taxon>
        <taxon>Entelegynae</taxon>
        <taxon>Araneoidea</taxon>
        <taxon>Araneidae</taxon>
        <taxon>Caerostris</taxon>
    </lineage>
</organism>
<evidence type="ECO:0000313" key="1">
    <source>
        <dbReference type="EMBL" id="GIY44553.1"/>
    </source>
</evidence>
<sequence>MQLLSEIQSTYVSTAVAVSRNFGFARMQLLSEIRIPLKGFTAVDDFQNFEILHVCNYYLRFESTLRGFTTVAVFREFRDFARMRNPG</sequence>
<gene>
    <name evidence="1" type="ORF">CEXT_403301</name>
</gene>
<accession>A0AAV4TKR8</accession>
<dbReference type="AlphaFoldDB" id="A0AAV4TKR8"/>
<dbReference type="Proteomes" id="UP001054945">
    <property type="component" value="Unassembled WGS sequence"/>
</dbReference>
<comment type="caution">
    <text evidence="1">The sequence shown here is derived from an EMBL/GenBank/DDBJ whole genome shotgun (WGS) entry which is preliminary data.</text>
</comment>